<dbReference type="Pfam" id="PF26158">
    <property type="entry name" value="Claudin_TMEM179-179B"/>
    <property type="match status" value="1"/>
</dbReference>
<evidence type="ECO:0000256" key="2">
    <source>
        <dbReference type="ARBA" id="ARBA00022692"/>
    </source>
</evidence>
<dbReference type="EnsemblMetazoa" id="XM_038201582.1">
    <property type="protein sequence ID" value="XP_038057510.1"/>
    <property type="gene ID" value="LOC119729077"/>
</dbReference>
<evidence type="ECO:0000256" key="1">
    <source>
        <dbReference type="ARBA" id="ARBA00004141"/>
    </source>
</evidence>
<keyword evidence="8" id="KW-1185">Reference proteome</keyword>
<organism evidence="7 8">
    <name type="scientific">Patiria miniata</name>
    <name type="common">Bat star</name>
    <name type="synonym">Asterina miniata</name>
    <dbReference type="NCBI Taxonomy" id="46514"/>
    <lineage>
        <taxon>Eukaryota</taxon>
        <taxon>Metazoa</taxon>
        <taxon>Echinodermata</taxon>
        <taxon>Eleutherozoa</taxon>
        <taxon>Asterozoa</taxon>
        <taxon>Asteroidea</taxon>
        <taxon>Valvatacea</taxon>
        <taxon>Valvatida</taxon>
        <taxon>Asterinidae</taxon>
        <taxon>Patiria</taxon>
    </lineage>
</organism>
<keyword evidence="4 6" id="KW-0472">Membrane</keyword>
<feature type="transmembrane region" description="Helical" evidence="6">
    <location>
        <begin position="176"/>
        <end position="198"/>
    </location>
</feature>
<dbReference type="RefSeq" id="XP_038057510.1">
    <property type="nucleotide sequence ID" value="XM_038201582.1"/>
</dbReference>
<dbReference type="PANTHER" id="PTHR31872:SF4">
    <property type="entry name" value="TRANSMEMBRANE PROTEIN 179"/>
    <property type="match status" value="1"/>
</dbReference>
<evidence type="ECO:0000256" key="5">
    <source>
        <dbReference type="ARBA" id="ARBA00093776"/>
    </source>
</evidence>
<dbReference type="OrthoDB" id="6423876at2759"/>
<evidence type="ECO:0000256" key="6">
    <source>
        <dbReference type="SAM" id="Phobius"/>
    </source>
</evidence>
<feature type="transmembrane region" description="Helical" evidence="6">
    <location>
        <begin position="68"/>
        <end position="86"/>
    </location>
</feature>
<dbReference type="Proteomes" id="UP000887568">
    <property type="component" value="Unplaced"/>
</dbReference>
<evidence type="ECO:0000256" key="4">
    <source>
        <dbReference type="ARBA" id="ARBA00023136"/>
    </source>
</evidence>
<evidence type="ECO:0000313" key="8">
    <source>
        <dbReference type="Proteomes" id="UP000887568"/>
    </source>
</evidence>
<dbReference type="OMA" id="NGAHFYD"/>
<comment type="similarity">
    <text evidence="5">Belongs to the TMEM179 family.</text>
</comment>
<feature type="transmembrane region" description="Helical" evidence="6">
    <location>
        <begin position="98"/>
        <end position="126"/>
    </location>
</feature>
<sequence length="221" mass="23913">MAAITTIVHILEVAVLLVAFGCCMTAAITVGLTSNQLQMCILSASVENVGDIHFTVTPSSDSRCQFCVVTEVIGLLLALVFIVYRIQVLCRRKCEIQVFGRFIVLIVFGLMLFFLFVVACLVTAGINTFCGNLLALEGGAWPETCAGFQEITWTTLATGTEVNGAHFYDYLKAAEAASWIAVLLWVTLVAISLVTCCMTRRQHKQQARASHTAAAAKPVVT</sequence>
<proteinExistence type="inferred from homology"/>
<dbReference type="InterPro" id="IPR059010">
    <property type="entry name" value="TMEM179-179B"/>
</dbReference>
<reference evidence="7" key="1">
    <citation type="submission" date="2022-11" db="UniProtKB">
        <authorList>
            <consortium name="EnsemblMetazoa"/>
        </authorList>
    </citation>
    <scope>IDENTIFICATION</scope>
</reference>
<dbReference type="PANTHER" id="PTHR31872">
    <property type="entry name" value="TRANSMEMBRANE PROTEIN 179"/>
    <property type="match status" value="1"/>
</dbReference>
<dbReference type="GeneID" id="119729077"/>
<keyword evidence="3 6" id="KW-1133">Transmembrane helix</keyword>
<feature type="transmembrane region" description="Helical" evidence="6">
    <location>
        <begin position="7"/>
        <end position="29"/>
    </location>
</feature>
<evidence type="ECO:0008006" key="9">
    <source>
        <dbReference type="Google" id="ProtNLM"/>
    </source>
</evidence>
<name>A0A914A1J8_PATMI</name>
<evidence type="ECO:0000313" key="7">
    <source>
        <dbReference type="EnsemblMetazoa" id="XP_038057510.1"/>
    </source>
</evidence>
<keyword evidence="2 6" id="KW-0812">Transmembrane</keyword>
<dbReference type="AlphaFoldDB" id="A0A914A1J8"/>
<evidence type="ECO:0000256" key="3">
    <source>
        <dbReference type="ARBA" id="ARBA00022989"/>
    </source>
</evidence>
<protein>
    <recommendedName>
        <fullName evidence="9">Transmembrane protein</fullName>
    </recommendedName>
</protein>
<comment type="subcellular location">
    <subcellularLocation>
        <location evidence="1">Membrane</location>
        <topology evidence="1">Multi-pass membrane protein</topology>
    </subcellularLocation>
</comment>
<accession>A0A914A1J8</accession>
<dbReference type="InterPro" id="IPR029673">
    <property type="entry name" value="TMEM179"/>
</dbReference>